<feature type="transmembrane region" description="Helical" evidence="1">
    <location>
        <begin position="490"/>
        <end position="509"/>
    </location>
</feature>
<feature type="transmembrane region" description="Helical" evidence="1">
    <location>
        <begin position="396"/>
        <end position="414"/>
    </location>
</feature>
<feature type="transmembrane region" description="Helical" evidence="1">
    <location>
        <begin position="224"/>
        <end position="249"/>
    </location>
</feature>
<keyword evidence="4" id="KW-1185">Reference proteome</keyword>
<evidence type="ECO:0000256" key="1">
    <source>
        <dbReference type="SAM" id="Phobius"/>
    </source>
</evidence>
<organism evidence="2">
    <name type="scientific">Pelagomonas calceolata</name>
    <dbReference type="NCBI Taxonomy" id="35677"/>
    <lineage>
        <taxon>Eukaryota</taxon>
        <taxon>Sar</taxon>
        <taxon>Stramenopiles</taxon>
        <taxon>Ochrophyta</taxon>
        <taxon>Pelagophyceae</taxon>
        <taxon>Pelagomonadales</taxon>
        <taxon>Pelagomonadaceae</taxon>
        <taxon>Pelagomonas</taxon>
    </lineage>
</organism>
<evidence type="ECO:0000313" key="2">
    <source>
        <dbReference type="EMBL" id="CAE0688308.1"/>
    </source>
</evidence>
<gene>
    <name evidence="2" type="ORF">PCAL00307_LOCUS3742</name>
    <name evidence="3" type="ORF">PECAL_1P23630</name>
</gene>
<keyword evidence="1" id="KW-0812">Transmembrane</keyword>
<protein>
    <submittedName>
        <fullName evidence="2">Uncharacterized protein</fullName>
    </submittedName>
</protein>
<keyword evidence="1" id="KW-0472">Membrane</keyword>
<sequence>MLALIALLRYAAATTTPGPTASVLPQKGTCRRWGHPEAGEWNKDSDCCAIDMQAACDTNYRYVKSDEVCGFSGRCREYRYSCVRCEPGEACDSNYDVAYEDGEDLRGSHCEGSHWTACYFILPLYIFFLGYTLWQVKRLSKDGKMAEARDLWETSSNATFAIVFVCLVMHFLALMWMNLDLILNLLYLCVLLLAVLPKIMAYYVERLVPPAPGGESNVRVKLGLFPAFLGLVYLIGAVILFIILLIVYFVTMSVTHVDVGVWLVLWFLLTQSWGVALAWLIDMRTAHRQSRAAEPVAPKPVAEQSRPTVRQLNKRFASWVETSSESAHAVLFSSLGLWLSPHFQVGLEMLIGLVMIIAIIGLLFVAFFKLALCAALLMVGFALLATAHLLSMGRRFAARMLLFAAILANGAVGIREGVVLLGRGRSGYIVADLIIDRLMSLAWATIVCLFPRWHSFRVTLAYVLGYFYHKCLIWGLFYAKRQSVHLQNIFYSWCFLSGGAVACIVLVELKYRGTLRHAHEMARADASSYDEIWKTFVADETKLRALSGLVDAYKAAMAGAEKRSKRQAAASVGALFEDAYVLQPLVVAKAEAIGGDAGAVVYGSTKTVARAFQKAWRSYGGDYRRLCDVVRVSIAFETIDELTACLERIVADDELELVPQGLEKCRFDPEYDPYAGQFVGYRDLQLGARFRSEATRKQGLDQHVVEIQLHLRVFEAIKRGHVTVGLPVNTTNLADWRMGSGHRTYVSCRNLRCS</sequence>
<feature type="transmembrane region" description="Helical" evidence="1">
    <location>
        <begin position="434"/>
        <end position="453"/>
    </location>
</feature>
<feature type="transmembrane region" description="Helical" evidence="1">
    <location>
        <begin position="155"/>
        <end position="176"/>
    </location>
</feature>
<dbReference type="AlphaFoldDB" id="A0A7S4E3Q5"/>
<reference evidence="2" key="1">
    <citation type="submission" date="2021-01" db="EMBL/GenBank/DDBJ databases">
        <authorList>
            <person name="Corre E."/>
            <person name="Pelletier E."/>
            <person name="Niang G."/>
            <person name="Scheremetjew M."/>
            <person name="Finn R."/>
            <person name="Kale V."/>
            <person name="Holt S."/>
            <person name="Cochrane G."/>
            <person name="Meng A."/>
            <person name="Brown T."/>
            <person name="Cohen L."/>
        </authorList>
    </citation>
    <scope>NUCLEOTIDE SEQUENCE</scope>
    <source>
        <strain evidence="2">CCMP1756</strain>
    </source>
</reference>
<evidence type="ECO:0000313" key="3">
    <source>
        <dbReference type="EMBL" id="CAH0365901.1"/>
    </source>
</evidence>
<keyword evidence="1" id="KW-1133">Transmembrane helix</keyword>
<dbReference type="Proteomes" id="UP000789595">
    <property type="component" value="Unassembled WGS sequence"/>
</dbReference>
<accession>A0A7S4E3Q5</accession>
<feature type="transmembrane region" description="Helical" evidence="1">
    <location>
        <begin position="351"/>
        <end position="384"/>
    </location>
</feature>
<feature type="transmembrane region" description="Helical" evidence="1">
    <location>
        <begin position="182"/>
        <end position="204"/>
    </location>
</feature>
<reference evidence="3" key="2">
    <citation type="submission" date="2021-11" db="EMBL/GenBank/DDBJ databases">
        <authorList>
            <consortium name="Genoscope - CEA"/>
            <person name="William W."/>
        </authorList>
    </citation>
    <scope>NUCLEOTIDE SEQUENCE</scope>
</reference>
<feature type="transmembrane region" description="Helical" evidence="1">
    <location>
        <begin position="261"/>
        <end position="281"/>
    </location>
</feature>
<proteinExistence type="predicted"/>
<feature type="transmembrane region" description="Helical" evidence="1">
    <location>
        <begin position="460"/>
        <end position="478"/>
    </location>
</feature>
<evidence type="ECO:0000313" key="4">
    <source>
        <dbReference type="Proteomes" id="UP000789595"/>
    </source>
</evidence>
<dbReference type="EMBL" id="CAKKNE010000001">
    <property type="protein sequence ID" value="CAH0365901.1"/>
    <property type="molecule type" value="Genomic_DNA"/>
</dbReference>
<feature type="transmembrane region" description="Helical" evidence="1">
    <location>
        <begin position="114"/>
        <end position="134"/>
    </location>
</feature>
<dbReference type="EMBL" id="HBIW01004594">
    <property type="protein sequence ID" value="CAE0688308.1"/>
    <property type="molecule type" value="Transcribed_RNA"/>
</dbReference>
<name>A0A7S4E3Q5_9STRA</name>